<name>E6Q7V3_9ZZZZ</name>
<gene>
    <name evidence="2" type="ORF">CARN4_1437</name>
</gene>
<sequence length="85" mass="8577">MSGGCCPTCGASYLASGVTCGGCGGAFFAATAVQTERTNEIILAEFADQLSPQLAPTGPPAARVFGVAIVVLSVALLVVVYVWRP</sequence>
<dbReference type="EMBL" id="CABO01000053">
    <property type="protein sequence ID" value="CBI03278.1"/>
    <property type="molecule type" value="Genomic_DNA"/>
</dbReference>
<feature type="transmembrane region" description="Helical" evidence="1">
    <location>
        <begin position="61"/>
        <end position="83"/>
    </location>
</feature>
<keyword evidence="1" id="KW-1133">Transmembrane helix</keyword>
<evidence type="ECO:0000256" key="1">
    <source>
        <dbReference type="SAM" id="Phobius"/>
    </source>
</evidence>
<evidence type="ECO:0000313" key="2">
    <source>
        <dbReference type="EMBL" id="CBI03278.1"/>
    </source>
</evidence>
<reference evidence="2" key="1">
    <citation type="submission" date="2009-10" db="EMBL/GenBank/DDBJ databases">
        <title>Diversity of trophic interactions inside an arsenic-rich microbial ecosystem.</title>
        <authorList>
            <person name="Bertin P.N."/>
            <person name="Heinrich-Salmeron A."/>
            <person name="Pelletier E."/>
            <person name="Goulhen-Chollet F."/>
            <person name="Arsene-Ploetze F."/>
            <person name="Gallien S."/>
            <person name="Calteau A."/>
            <person name="Vallenet D."/>
            <person name="Casiot C."/>
            <person name="Chane-Woon-Ming B."/>
            <person name="Giloteaux L."/>
            <person name="Barakat M."/>
            <person name="Bonnefoy V."/>
            <person name="Bruneel O."/>
            <person name="Chandler M."/>
            <person name="Cleiss J."/>
            <person name="Duran R."/>
            <person name="Elbaz-Poulichet F."/>
            <person name="Fonknechten N."/>
            <person name="Lauga B."/>
            <person name="Mornico D."/>
            <person name="Ortet P."/>
            <person name="Schaeffer C."/>
            <person name="Siguier P."/>
            <person name="Alexander Thil Smith A."/>
            <person name="Van Dorsselaer A."/>
            <person name="Weissenbach J."/>
            <person name="Medigue C."/>
            <person name="Le Paslier D."/>
        </authorList>
    </citation>
    <scope>NUCLEOTIDE SEQUENCE</scope>
</reference>
<dbReference type="AlphaFoldDB" id="E6Q7V3"/>
<keyword evidence="1" id="KW-0812">Transmembrane</keyword>
<keyword evidence="1" id="KW-0472">Membrane</keyword>
<proteinExistence type="predicted"/>
<comment type="caution">
    <text evidence="2">The sequence shown here is derived from an EMBL/GenBank/DDBJ whole genome shotgun (WGS) entry which is preliminary data.</text>
</comment>
<accession>E6Q7V3</accession>
<organism evidence="2">
    <name type="scientific">mine drainage metagenome</name>
    <dbReference type="NCBI Taxonomy" id="410659"/>
    <lineage>
        <taxon>unclassified sequences</taxon>
        <taxon>metagenomes</taxon>
        <taxon>ecological metagenomes</taxon>
    </lineage>
</organism>
<protein>
    <submittedName>
        <fullName evidence="2">Uncharacterized protein</fullName>
    </submittedName>
</protein>